<feature type="binding site" evidence="4">
    <location>
        <position position="225"/>
    </location>
    <ligand>
        <name>Zn(2+)</name>
        <dbReference type="ChEBI" id="CHEBI:29105"/>
        <label>2</label>
    </ligand>
</feature>
<name>A0A143PWG5_LUTPR</name>
<sequence>MHDRREFLGSLAALGVVPLTLLAQDGRVATVTGEVAVRDLGMVLMHEHLMVDFIGAGKVSRSRYDADEVVRVALPHLKEAHDLGCRTLVECTPAFLGRNAALLQRLSQASGLRIIANTGYYGAARDKHLPAHAFKESARDLAQRWINEQRRGIDGTDILPGIMKIGVDPGGLSDIDRKLVEAAAIAHRATGLPIASHTVDGTAAHQSLDVLDAQGVAAGAFIWVHAHNEGDDASLKRAAERGAWVEFDGIGPDSVDRHVQLVKMMADAGHLGRVLVSHDAGWYHVGEEGGGTFRPFDTVFRRFVPAIRAALNEAAVTQLLVTNPAQALARRA</sequence>
<feature type="modified residue" description="N6-carboxylysine" evidence="3 5">
    <location>
        <position position="164"/>
    </location>
</feature>
<evidence type="ECO:0000313" key="6">
    <source>
        <dbReference type="EMBL" id="AMY12711.1"/>
    </source>
</evidence>
<organism evidence="6 7">
    <name type="scientific">Luteitalea pratensis</name>
    <dbReference type="NCBI Taxonomy" id="1855912"/>
    <lineage>
        <taxon>Bacteria</taxon>
        <taxon>Pseudomonadati</taxon>
        <taxon>Acidobacteriota</taxon>
        <taxon>Vicinamibacteria</taxon>
        <taxon>Vicinamibacterales</taxon>
        <taxon>Vicinamibacteraceae</taxon>
        <taxon>Luteitalea</taxon>
    </lineage>
</organism>
<dbReference type="EMBL" id="CP015136">
    <property type="protein sequence ID" value="AMY12711.1"/>
    <property type="molecule type" value="Genomic_DNA"/>
</dbReference>
<gene>
    <name evidence="6" type="primary">php</name>
    <name evidence="6" type="ORF">LuPra_05993</name>
</gene>
<feature type="binding site" evidence="4">
    <location>
        <position position="197"/>
    </location>
    <ligand>
        <name>Zn(2+)</name>
        <dbReference type="ChEBI" id="CHEBI:29105"/>
        <label>2</label>
    </ligand>
</feature>
<evidence type="ECO:0000256" key="3">
    <source>
        <dbReference type="PIRSR" id="PIRSR601559-50"/>
    </source>
</evidence>
<evidence type="ECO:0000256" key="1">
    <source>
        <dbReference type="ARBA" id="ARBA00022723"/>
    </source>
</evidence>
<feature type="binding site" description="via carbamate group" evidence="4">
    <location>
        <position position="164"/>
    </location>
    <ligand>
        <name>Zn(2+)</name>
        <dbReference type="ChEBI" id="CHEBI:29105"/>
        <label>1</label>
    </ligand>
</feature>
<proteinExistence type="inferred from homology"/>
<dbReference type="Gene3D" id="3.20.20.140">
    <property type="entry name" value="Metal-dependent hydrolases"/>
    <property type="match status" value="1"/>
</dbReference>
<dbReference type="PANTHER" id="PTHR10819">
    <property type="entry name" value="PHOSPHOTRIESTERASE-RELATED"/>
    <property type="match status" value="1"/>
</dbReference>
<accession>A0A143PWG5</accession>
<dbReference type="GO" id="GO:0008270">
    <property type="term" value="F:zinc ion binding"/>
    <property type="evidence" value="ECO:0007669"/>
    <property type="project" value="InterPro"/>
</dbReference>
<keyword evidence="2" id="KW-0378">Hydrolase</keyword>
<dbReference type="PROSITE" id="PS51347">
    <property type="entry name" value="PHOSPHOTRIESTERASE_2"/>
    <property type="match status" value="1"/>
</dbReference>
<feature type="binding site" description="via carbamate group" evidence="4">
    <location>
        <position position="164"/>
    </location>
    <ligand>
        <name>Zn(2+)</name>
        <dbReference type="ChEBI" id="CHEBI:29105"/>
        <label>2</label>
    </ligand>
</feature>
<keyword evidence="1 4" id="KW-0479">Metal-binding</keyword>
<dbReference type="GO" id="GO:0016787">
    <property type="term" value="F:hydrolase activity"/>
    <property type="evidence" value="ECO:0007669"/>
    <property type="project" value="UniProtKB-KW"/>
</dbReference>
<feature type="binding site" evidence="4">
    <location>
        <position position="48"/>
    </location>
    <ligand>
        <name>Zn(2+)</name>
        <dbReference type="ChEBI" id="CHEBI:29105"/>
        <label>1</label>
    </ligand>
</feature>
<dbReference type="SUPFAM" id="SSF51556">
    <property type="entry name" value="Metallo-dependent hydrolases"/>
    <property type="match status" value="1"/>
</dbReference>
<evidence type="ECO:0000256" key="4">
    <source>
        <dbReference type="PIRSR" id="PIRSR601559-51"/>
    </source>
</evidence>
<dbReference type="KEGG" id="abac:LuPra_05993"/>
<comment type="similarity">
    <text evidence="5">Belongs to the metallo-dependent hydrolases superfamily. Phosphotriesterase family.</text>
</comment>
<dbReference type="AlphaFoldDB" id="A0A143PWG5"/>
<reference evidence="6 7" key="1">
    <citation type="journal article" date="2016" name="Genome Announc.">
        <title>First Complete Genome Sequence of a Subdivision 6 Acidobacterium Strain.</title>
        <authorList>
            <person name="Huang S."/>
            <person name="Vieira S."/>
            <person name="Bunk B."/>
            <person name="Riedel T."/>
            <person name="Sproer C."/>
            <person name="Overmann J."/>
        </authorList>
    </citation>
    <scope>NUCLEOTIDE SEQUENCE [LARGE SCALE GENOMIC DNA]</scope>
    <source>
        <strain evidence="7">DSM 100886 HEG_-6_39</strain>
    </source>
</reference>
<feature type="binding site" evidence="4">
    <location>
        <position position="279"/>
    </location>
    <ligand>
        <name>Zn(2+)</name>
        <dbReference type="ChEBI" id="CHEBI:29105"/>
        <label>1</label>
    </ligand>
</feature>
<reference evidence="7" key="2">
    <citation type="submission" date="2016-04" db="EMBL/GenBank/DDBJ databases">
        <title>First Complete Genome Sequence of a Subdivision 6 Acidobacterium.</title>
        <authorList>
            <person name="Huang S."/>
            <person name="Vieira S."/>
            <person name="Bunk B."/>
            <person name="Riedel T."/>
            <person name="Sproeer C."/>
            <person name="Overmann J."/>
        </authorList>
    </citation>
    <scope>NUCLEOTIDE SEQUENCE [LARGE SCALE GENOMIC DNA]</scope>
    <source>
        <strain evidence="7">DSM 100886 HEG_-6_39</strain>
    </source>
</reference>
<evidence type="ECO:0000256" key="5">
    <source>
        <dbReference type="PROSITE-ProRule" id="PRU00679"/>
    </source>
</evidence>
<comment type="cofactor">
    <cofactor evidence="4">
        <name>a divalent metal cation</name>
        <dbReference type="ChEBI" id="CHEBI:60240"/>
    </cofactor>
    <text evidence="4">Binds 2 divalent metal cations per subunit.</text>
</comment>
<dbReference type="Pfam" id="PF02126">
    <property type="entry name" value="PTE"/>
    <property type="match status" value="1"/>
</dbReference>
<keyword evidence="7" id="KW-1185">Reference proteome</keyword>
<feature type="binding site" evidence="4">
    <location>
        <position position="46"/>
    </location>
    <ligand>
        <name>Zn(2+)</name>
        <dbReference type="ChEBI" id="CHEBI:29105"/>
        <label>1</label>
    </ligand>
</feature>
<dbReference type="PANTHER" id="PTHR10819:SF3">
    <property type="entry name" value="PHOSPHOTRIESTERASE-RELATED PROTEIN"/>
    <property type="match status" value="1"/>
</dbReference>
<evidence type="ECO:0000313" key="7">
    <source>
        <dbReference type="Proteomes" id="UP000076079"/>
    </source>
</evidence>
<dbReference type="InterPro" id="IPR001559">
    <property type="entry name" value="Phosphotriesterase"/>
</dbReference>
<protein>
    <submittedName>
        <fullName evidence="6">Phosphotriesterase</fullName>
    </submittedName>
</protein>
<dbReference type="InterPro" id="IPR032466">
    <property type="entry name" value="Metal_Hydrolase"/>
</dbReference>
<dbReference type="Proteomes" id="UP000076079">
    <property type="component" value="Chromosome"/>
</dbReference>
<evidence type="ECO:0000256" key="2">
    <source>
        <dbReference type="ARBA" id="ARBA00022801"/>
    </source>
</evidence>
<dbReference type="STRING" id="1855912.LuPra_05993"/>